<evidence type="ECO:0000256" key="1">
    <source>
        <dbReference type="SAM" id="MobiDB-lite"/>
    </source>
</evidence>
<evidence type="ECO:0000256" key="2">
    <source>
        <dbReference type="SAM" id="Phobius"/>
    </source>
</evidence>
<accession>A0ABQ6VFX3</accession>
<organism evidence="3 4">
    <name type="scientific">Corynebacterium zhongnanshanii</name>
    <dbReference type="NCBI Taxonomy" id="2768834"/>
    <lineage>
        <taxon>Bacteria</taxon>
        <taxon>Bacillati</taxon>
        <taxon>Actinomycetota</taxon>
        <taxon>Actinomycetes</taxon>
        <taxon>Mycobacteriales</taxon>
        <taxon>Corynebacteriaceae</taxon>
        <taxon>Corynebacterium</taxon>
    </lineage>
</organism>
<proteinExistence type="predicted"/>
<feature type="transmembrane region" description="Helical" evidence="2">
    <location>
        <begin position="21"/>
        <end position="45"/>
    </location>
</feature>
<dbReference type="EMBL" id="WBZJ01000001">
    <property type="protein sequence ID" value="KAB3522708.1"/>
    <property type="molecule type" value="Genomic_DNA"/>
</dbReference>
<keyword evidence="2" id="KW-0472">Membrane</keyword>
<dbReference type="Proteomes" id="UP000436181">
    <property type="component" value="Unassembled WGS sequence"/>
</dbReference>
<evidence type="ECO:0000313" key="3">
    <source>
        <dbReference type="EMBL" id="KAB3522708.1"/>
    </source>
</evidence>
<name>A0ABQ6VFX3_9CORY</name>
<protein>
    <submittedName>
        <fullName evidence="3">Uncharacterized protein</fullName>
    </submittedName>
</protein>
<gene>
    <name evidence="3" type="ORF">F8377_00545</name>
</gene>
<keyword evidence="4" id="KW-1185">Reference proteome</keyword>
<sequence>MSESVQTETVEQRRARARQHYELASAGTAVGLGLLILAVLGFLGVGGLATIIPWTLVISLFFLIPGIAGVVRGPGQPSTYIIPRPQQRTRMRGTAAAR</sequence>
<dbReference type="RefSeq" id="WP_151843624.1">
    <property type="nucleotide sequence ID" value="NZ_WBZJ01000001.1"/>
</dbReference>
<comment type="caution">
    <text evidence="3">The sequence shown here is derived from an EMBL/GenBank/DDBJ whole genome shotgun (WGS) entry which is preliminary data.</text>
</comment>
<keyword evidence="2" id="KW-0812">Transmembrane</keyword>
<feature type="transmembrane region" description="Helical" evidence="2">
    <location>
        <begin position="51"/>
        <end position="71"/>
    </location>
</feature>
<evidence type="ECO:0000313" key="4">
    <source>
        <dbReference type="Proteomes" id="UP000436181"/>
    </source>
</evidence>
<reference evidence="3 4" key="1">
    <citation type="submission" date="2019-10" db="EMBL/GenBank/DDBJ databases">
        <title>Corynebacterium sp novel species isolated from the respiratory tract of Marmot.</title>
        <authorList>
            <person name="Zhang G."/>
        </authorList>
    </citation>
    <scope>NUCLEOTIDE SEQUENCE [LARGE SCALE GENOMIC DNA]</scope>
    <source>
        <strain evidence="3 4">336</strain>
    </source>
</reference>
<keyword evidence="2" id="KW-1133">Transmembrane helix</keyword>
<feature type="region of interest" description="Disordered" evidence="1">
    <location>
        <begin position="79"/>
        <end position="98"/>
    </location>
</feature>